<evidence type="ECO:0000256" key="5">
    <source>
        <dbReference type="ARBA" id="ARBA00022989"/>
    </source>
</evidence>
<keyword evidence="4 7" id="KW-0812">Transmembrane</keyword>
<keyword evidence="10" id="KW-1185">Reference proteome</keyword>
<dbReference type="PANTHER" id="PTHR43124:SF3">
    <property type="entry name" value="CHLORAMPHENICOL EFFLUX PUMP RV0191"/>
    <property type="match status" value="1"/>
</dbReference>
<name>A0A4P9C8H5_EUBML</name>
<dbReference type="EMBL" id="CP029487">
    <property type="protein sequence ID" value="QCT70955.1"/>
    <property type="molecule type" value="Genomic_DNA"/>
</dbReference>
<dbReference type="CDD" id="cd06174">
    <property type="entry name" value="MFS"/>
    <property type="match status" value="1"/>
</dbReference>
<feature type="transmembrane region" description="Helical" evidence="7">
    <location>
        <begin position="47"/>
        <end position="65"/>
    </location>
</feature>
<feature type="transmembrane region" description="Helical" evidence="7">
    <location>
        <begin position="77"/>
        <end position="94"/>
    </location>
</feature>
<evidence type="ECO:0000256" key="2">
    <source>
        <dbReference type="ARBA" id="ARBA00022448"/>
    </source>
</evidence>
<evidence type="ECO:0000259" key="8">
    <source>
        <dbReference type="PROSITE" id="PS50850"/>
    </source>
</evidence>
<organism evidence="9 10">
    <name type="scientific">Eubacterium maltosivorans</name>
    <dbReference type="NCBI Taxonomy" id="2041044"/>
    <lineage>
        <taxon>Bacteria</taxon>
        <taxon>Bacillati</taxon>
        <taxon>Bacillota</taxon>
        <taxon>Clostridia</taxon>
        <taxon>Eubacteriales</taxon>
        <taxon>Eubacteriaceae</taxon>
        <taxon>Eubacterium</taxon>
    </lineage>
</organism>
<feature type="transmembrane region" description="Helical" evidence="7">
    <location>
        <begin position="172"/>
        <end position="192"/>
    </location>
</feature>
<dbReference type="Proteomes" id="UP000218387">
    <property type="component" value="Chromosome"/>
</dbReference>
<dbReference type="PANTHER" id="PTHR43124">
    <property type="entry name" value="PURINE EFFLUX PUMP PBUE"/>
    <property type="match status" value="1"/>
</dbReference>
<dbReference type="InterPro" id="IPR050189">
    <property type="entry name" value="MFS_Efflux_Transporters"/>
</dbReference>
<dbReference type="Pfam" id="PF07690">
    <property type="entry name" value="MFS_1"/>
    <property type="match status" value="1"/>
</dbReference>
<feature type="domain" description="Major facilitator superfamily (MFS) profile" evidence="8">
    <location>
        <begin position="1"/>
        <end position="407"/>
    </location>
</feature>
<keyword evidence="5 7" id="KW-1133">Transmembrane helix</keyword>
<evidence type="ECO:0000256" key="1">
    <source>
        <dbReference type="ARBA" id="ARBA00004651"/>
    </source>
</evidence>
<keyword evidence="6 7" id="KW-0472">Membrane</keyword>
<proteinExistence type="predicted"/>
<dbReference type="InterPro" id="IPR020846">
    <property type="entry name" value="MFS_dom"/>
</dbReference>
<comment type="subcellular location">
    <subcellularLocation>
        <location evidence="1">Cell membrane</location>
        <topology evidence="1">Multi-pass membrane protein</topology>
    </subcellularLocation>
</comment>
<dbReference type="RefSeq" id="WP_096920008.1">
    <property type="nucleotide sequence ID" value="NZ_CABJDW020000014.1"/>
</dbReference>
<keyword evidence="3" id="KW-1003">Cell membrane</keyword>
<dbReference type="SUPFAM" id="SSF103473">
    <property type="entry name" value="MFS general substrate transporter"/>
    <property type="match status" value="1"/>
</dbReference>
<dbReference type="PROSITE" id="PS50850">
    <property type="entry name" value="MFS"/>
    <property type="match status" value="1"/>
</dbReference>
<dbReference type="GO" id="GO:0022857">
    <property type="term" value="F:transmembrane transporter activity"/>
    <property type="evidence" value="ECO:0007669"/>
    <property type="project" value="InterPro"/>
</dbReference>
<gene>
    <name evidence="9" type="ORF">CPZ25_006310</name>
</gene>
<feature type="transmembrane region" description="Helical" evidence="7">
    <location>
        <begin position="142"/>
        <end position="160"/>
    </location>
</feature>
<evidence type="ECO:0000256" key="7">
    <source>
        <dbReference type="SAM" id="Phobius"/>
    </source>
</evidence>
<feature type="transmembrane region" description="Helical" evidence="7">
    <location>
        <begin position="341"/>
        <end position="360"/>
    </location>
</feature>
<feature type="transmembrane region" description="Helical" evidence="7">
    <location>
        <begin position="220"/>
        <end position="241"/>
    </location>
</feature>
<evidence type="ECO:0000313" key="10">
    <source>
        <dbReference type="Proteomes" id="UP000218387"/>
    </source>
</evidence>
<keyword evidence="2" id="KW-0813">Transport</keyword>
<dbReference type="InterPro" id="IPR011701">
    <property type="entry name" value="MFS"/>
</dbReference>
<evidence type="ECO:0000256" key="3">
    <source>
        <dbReference type="ARBA" id="ARBA00022475"/>
    </source>
</evidence>
<feature type="transmembrane region" description="Helical" evidence="7">
    <location>
        <begin position="9"/>
        <end position="27"/>
    </location>
</feature>
<dbReference type="GO" id="GO:0005886">
    <property type="term" value="C:plasma membrane"/>
    <property type="evidence" value="ECO:0007669"/>
    <property type="project" value="UniProtKB-SubCell"/>
</dbReference>
<feature type="transmembrane region" description="Helical" evidence="7">
    <location>
        <begin position="311"/>
        <end position="329"/>
    </location>
</feature>
<dbReference type="AlphaFoldDB" id="A0A4P9C8H5"/>
<feature type="transmembrane region" description="Helical" evidence="7">
    <location>
        <begin position="380"/>
        <end position="402"/>
    </location>
</feature>
<reference evidence="9 10" key="1">
    <citation type="submission" date="2018-05" db="EMBL/GenBank/DDBJ databases">
        <title>Genome comparison of Eubacterium sp.</title>
        <authorList>
            <person name="Feng Y."/>
            <person name="Sanchez-Andrea I."/>
            <person name="Stams A.J.M."/>
            <person name="De Vos W.M."/>
        </authorList>
    </citation>
    <scope>NUCLEOTIDE SEQUENCE [LARGE SCALE GENOMIC DNA]</scope>
    <source>
        <strain evidence="9 10">YI</strain>
    </source>
</reference>
<dbReference type="InterPro" id="IPR036259">
    <property type="entry name" value="MFS_trans_sf"/>
</dbReference>
<dbReference type="Gene3D" id="1.20.1250.20">
    <property type="entry name" value="MFS general substrate transporter like domains"/>
    <property type="match status" value="2"/>
</dbReference>
<protein>
    <submittedName>
        <fullName evidence="9">MFS transporter</fullName>
    </submittedName>
</protein>
<accession>A0A4P9C8H5</accession>
<evidence type="ECO:0000256" key="6">
    <source>
        <dbReference type="ARBA" id="ARBA00023136"/>
    </source>
</evidence>
<evidence type="ECO:0000313" key="9">
    <source>
        <dbReference type="EMBL" id="QCT70955.1"/>
    </source>
</evidence>
<sequence>MKRQRIRSVLQFIVLCSGGNAIYYVVYMRSSYYNAFLEAFTMTNEQFGVLFSCYAWVATLTYFLGGIVADKFSPRKLLTISFLGTGLLNLWFGTFPPYNVAILIYALLGITTTLTFWAALIKATRQFGRNVGSESKAYGGREAGASFFEMLVGTFAAWMFTHFVSLSMGLRFVIFLYGSILIFLAVASWFVFTDDLENDENINDEKPWKIILRCLKNADIWLIAIIALGGYTIGSTIGSYGSSIANLNFGASVSSMAFIGMLTAYFKPVGALASGFFGDRMGASKSMLWLISLLIICALVIGYIPGGGASLYLFIIVFIIEIILTGAVRGQLYAPLNEADIPMKFSGTAIGLISTVAYASDAFLPPVIGKLLDTYPSGMAYRYVMLMQVGFGVMAVAALVIFMKRNRGRIRLLAEEEQKKRKKN</sequence>
<dbReference type="KEGG" id="emt:CPZ25_006310"/>
<feature type="transmembrane region" description="Helical" evidence="7">
    <location>
        <begin position="287"/>
        <end position="305"/>
    </location>
</feature>
<feature type="transmembrane region" description="Helical" evidence="7">
    <location>
        <begin position="100"/>
        <end position="121"/>
    </location>
</feature>
<evidence type="ECO:0000256" key="4">
    <source>
        <dbReference type="ARBA" id="ARBA00022692"/>
    </source>
</evidence>